<dbReference type="NCBIfam" id="TIGR02669">
    <property type="entry name" value="SpoIID_LytB"/>
    <property type="match status" value="1"/>
</dbReference>
<dbReference type="GO" id="GO:0042834">
    <property type="term" value="F:peptidoglycan binding"/>
    <property type="evidence" value="ECO:0007669"/>
    <property type="project" value="InterPro"/>
</dbReference>
<dbReference type="Proteomes" id="UP000295418">
    <property type="component" value="Unassembled WGS sequence"/>
</dbReference>
<dbReference type="InterPro" id="IPR007730">
    <property type="entry name" value="SPOR-like_dom"/>
</dbReference>
<dbReference type="OrthoDB" id="9794671at2"/>
<dbReference type="EMBL" id="SKFG01000022">
    <property type="protein sequence ID" value="TCZ75120.1"/>
    <property type="molecule type" value="Genomic_DNA"/>
</dbReference>
<accession>A0A4R4E8E9</accession>
<evidence type="ECO:0000313" key="3">
    <source>
        <dbReference type="Proteomes" id="UP000295418"/>
    </source>
</evidence>
<feature type="domain" description="SPOR" evidence="1">
    <location>
        <begin position="91"/>
        <end position="177"/>
    </location>
</feature>
<keyword evidence="3" id="KW-1185">Reference proteome</keyword>
<evidence type="ECO:0000259" key="1">
    <source>
        <dbReference type="PROSITE" id="PS51724"/>
    </source>
</evidence>
<dbReference type="Gene3D" id="2.30.30.40">
    <property type="entry name" value="SH3 Domains"/>
    <property type="match status" value="1"/>
</dbReference>
<dbReference type="Pfam" id="PF08486">
    <property type="entry name" value="SpoIID"/>
    <property type="match status" value="1"/>
</dbReference>
<comment type="caution">
    <text evidence="2">The sequence shown here is derived from an EMBL/GenBank/DDBJ whole genome shotgun (WGS) entry which is preliminary data.</text>
</comment>
<dbReference type="AlphaFoldDB" id="A0A4R4E8E9"/>
<dbReference type="GO" id="GO:0030435">
    <property type="term" value="P:sporulation resulting in formation of a cellular spore"/>
    <property type="evidence" value="ECO:0007669"/>
    <property type="project" value="InterPro"/>
</dbReference>
<protein>
    <submittedName>
        <fullName evidence="2">SpoIID/LytB domain-containing protein</fullName>
    </submittedName>
</protein>
<evidence type="ECO:0000313" key="2">
    <source>
        <dbReference type="EMBL" id="TCZ75120.1"/>
    </source>
</evidence>
<dbReference type="InterPro" id="IPR013693">
    <property type="entry name" value="SpoIID/LytB_N"/>
</dbReference>
<dbReference type="SUPFAM" id="SSF110997">
    <property type="entry name" value="Sporulation related repeat"/>
    <property type="match status" value="2"/>
</dbReference>
<dbReference type="PROSITE" id="PS51724">
    <property type="entry name" value="SPOR"/>
    <property type="match status" value="1"/>
</dbReference>
<dbReference type="Gene3D" id="3.30.70.1070">
    <property type="entry name" value="Sporulation related repeat"/>
    <property type="match status" value="2"/>
</dbReference>
<sequence>MYIVKSTFWLRTIGRITLAGTILLGATIPLSGSEASAAIMDNIRVALFMNHSKSSIESSITLSTTNGFDIGIRNDRNTIEYWLSDSAEQIRSVADGYGVQLLLTDDPGRAGALADSLSKPPEKAQVYAESKQGKTIYRVVYGHFMDASEAMSARDKVVRDGAVADLMSGYSPIITGTMRLTSGAYQDKASADKLQDTIAKAGLSASVVMVPGSSGKANYQVWVGNEPDKASLTKLQSDAAKLIPNISLSQANTDIPYVMLKSSFDYKTDDHLFPQYVFGANTKLWVHSKQQNGITVKERSERTYRGDFELSLYNNDLAAVNEIPFEQYLYSVVGTEMGGSYPVEALKAQAVIARTYAMTNGNTYDIANVVDNTFDQAYYGMGNETDSVIEAVNATKDEIIVDQSGNPIAAFYSASAGGRTAHPSEVWGSSAPNMMSVQSPDNGVPEQWYRVLLDDNRVGYVKGSYVKDTGKRNAADFAYYTVTENGLNVRTSPTMNSLGTVITKLNTGDQVIVLESIVMDTPYVWERSYSASALSDMLNQNGTKLNGPLTSLEITSRGQSGRVTEMQANGQVVNTKSPDYLRTVLGSLPSTLFDIVDTGSYTIQGASSKRNKTGNTPVYTLSGSSNKATPTGQSQYYVLGGTEGSVRAVTTDTNFLFKGKGYGHGLGLSQYGARNYALQGYTYQQIIQAYFNGVRITKG</sequence>
<proteinExistence type="predicted"/>
<dbReference type="Pfam" id="PF05036">
    <property type="entry name" value="SPOR"/>
    <property type="match status" value="1"/>
</dbReference>
<dbReference type="InterPro" id="IPR013486">
    <property type="entry name" value="SpoIID/LytB"/>
</dbReference>
<name>A0A4R4E8E9_9BACL</name>
<dbReference type="InterPro" id="IPR036680">
    <property type="entry name" value="SPOR-like_sf"/>
</dbReference>
<gene>
    <name evidence="2" type="ORF">E0485_18395</name>
</gene>
<organism evidence="2 3">
    <name type="scientific">Paenibacillus albiflavus</name>
    <dbReference type="NCBI Taxonomy" id="2545760"/>
    <lineage>
        <taxon>Bacteria</taxon>
        <taxon>Bacillati</taxon>
        <taxon>Bacillota</taxon>
        <taxon>Bacilli</taxon>
        <taxon>Bacillales</taxon>
        <taxon>Paenibacillaceae</taxon>
        <taxon>Paenibacillus</taxon>
    </lineage>
</organism>
<reference evidence="2 3" key="1">
    <citation type="submission" date="2019-03" db="EMBL/GenBank/DDBJ databases">
        <authorList>
            <person name="Kim M.K.M."/>
        </authorList>
    </citation>
    <scope>NUCLEOTIDE SEQUENCE [LARGE SCALE GENOMIC DNA]</scope>
    <source>
        <strain evidence="2 3">18JY21-1</strain>
    </source>
</reference>